<protein>
    <submittedName>
        <fullName evidence="1">Spore coat polysaccharide biosynthesis protein SpsF</fullName>
    </submittedName>
</protein>
<dbReference type="Gene3D" id="3.90.550.10">
    <property type="entry name" value="Spore Coat Polysaccharide Biosynthesis Protein SpsA, Chain A"/>
    <property type="match status" value="1"/>
</dbReference>
<dbReference type="EMBL" id="FQYW01000020">
    <property type="protein sequence ID" value="SHI95798.1"/>
    <property type="molecule type" value="Genomic_DNA"/>
</dbReference>
<dbReference type="PANTHER" id="PTHR42866:SF1">
    <property type="entry name" value="SPORE COAT POLYSACCHARIDE BIOSYNTHESIS PROTEIN SPSF"/>
    <property type="match status" value="1"/>
</dbReference>
<gene>
    <name evidence="1" type="ORF">SAMN02745671_02230</name>
</gene>
<dbReference type="AlphaFoldDB" id="A0A1M6FDJ5"/>
<name>A0A1M6FDJ5_9FIRM</name>
<dbReference type="InterPro" id="IPR029044">
    <property type="entry name" value="Nucleotide-diphossugar_trans"/>
</dbReference>
<dbReference type="SUPFAM" id="SSF53448">
    <property type="entry name" value="Nucleotide-diphospho-sugar transferases"/>
    <property type="match status" value="1"/>
</dbReference>
<reference evidence="1 2" key="1">
    <citation type="submission" date="2016-11" db="EMBL/GenBank/DDBJ databases">
        <authorList>
            <person name="Jaros S."/>
            <person name="Januszkiewicz K."/>
            <person name="Wedrychowicz H."/>
        </authorList>
    </citation>
    <scope>NUCLEOTIDE SEQUENCE [LARGE SCALE GENOMIC DNA]</scope>
    <source>
        <strain evidence="1 2">DSM 3074</strain>
    </source>
</reference>
<accession>A0A1M6FDJ5</accession>
<dbReference type="CDD" id="cd02518">
    <property type="entry name" value="GT2_SpsF"/>
    <property type="match status" value="1"/>
</dbReference>
<dbReference type="Proteomes" id="UP000191240">
    <property type="component" value="Unassembled WGS sequence"/>
</dbReference>
<proteinExistence type="predicted"/>
<evidence type="ECO:0000313" key="1">
    <source>
        <dbReference type="EMBL" id="SHI95798.1"/>
    </source>
</evidence>
<evidence type="ECO:0000313" key="2">
    <source>
        <dbReference type="Proteomes" id="UP000191240"/>
    </source>
</evidence>
<dbReference type="PANTHER" id="PTHR42866">
    <property type="entry name" value="3-DEOXY-MANNO-OCTULOSONATE CYTIDYLYLTRANSFERASE"/>
    <property type="match status" value="1"/>
</dbReference>
<dbReference type="GO" id="GO:0005829">
    <property type="term" value="C:cytosol"/>
    <property type="evidence" value="ECO:0007669"/>
    <property type="project" value="TreeGrafter"/>
</dbReference>
<dbReference type="OrthoDB" id="9815559at2"/>
<sequence>MKYLVMIQARCGSSRLPNKVLKEICGKTLLQHMIERVQKSKIIDEVVVVTSIEKNNLPIIKLCSELGVRVGVGSEEDVLDRYYQTAKLLRPEYVIRLTADCPCFDAGLLDEALYQLNDGTDYMGMLSQSFADGLDIQIISFKALEKSWKEANHSFEREHVTQYAIRHPEIFKLQDFVSPIGYFGDHRWTVDEPEDFMLVEHIYNYFINERKNDNFTYKDIIEYLDNHPDIKMLNSQFNRDEGLAKSIREDRIVSIPSSI</sequence>
<organism evidence="1 2">
    <name type="scientific">Anaerovibrio lipolyticus DSM 3074</name>
    <dbReference type="NCBI Taxonomy" id="1120997"/>
    <lineage>
        <taxon>Bacteria</taxon>
        <taxon>Bacillati</taxon>
        <taxon>Bacillota</taxon>
        <taxon>Negativicutes</taxon>
        <taxon>Selenomonadales</taxon>
        <taxon>Selenomonadaceae</taxon>
        <taxon>Anaerovibrio</taxon>
    </lineage>
</organism>
<dbReference type="Pfam" id="PF02348">
    <property type="entry name" value="CTP_transf_3"/>
    <property type="match status" value="1"/>
</dbReference>
<dbReference type="InterPro" id="IPR003329">
    <property type="entry name" value="Cytidylyl_trans"/>
</dbReference>